<evidence type="ECO:0000313" key="1">
    <source>
        <dbReference type="EMBL" id="GAG10919.1"/>
    </source>
</evidence>
<comment type="caution">
    <text evidence="1">The sequence shown here is derived from an EMBL/GenBank/DDBJ whole genome shotgun (WGS) entry which is preliminary data.</text>
</comment>
<name>X0UYJ8_9ZZZZ</name>
<gene>
    <name evidence="1" type="ORF">S01H1_33416</name>
</gene>
<organism evidence="1">
    <name type="scientific">marine sediment metagenome</name>
    <dbReference type="NCBI Taxonomy" id="412755"/>
    <lineage>
        <taxon>unclassified sequences</taxon>
        <taxon>metagenomes</taxon>
        <taxon>ecological metagenomes</taxon>
    </lineage>
</organism>
<proteinExistence type="predicted"/>
<feature type="non-terminal residue" evidence="1">
    <location>
        <position position="55"/>
    </location>
</feature>
<accession>X0UYJ8</accession>
<sequence length="55" mass="6226">MQIVSLLDEEERQSAFALIYAEPGVGKTLNTIKSCPKPLFYVQGEKRDVRRTLEG</sequence>
<dbReference type="AlphaFoldDB" id="X0UYJ8"/>
<dbReference type="EMBL" id="BARS01020745">
    <property type="protein sequence ID" value="GAG10919.1"/>
    <property type="molecule type" value="Genomic_DNA"/>
</dbReference>
<reference evidence="1" key="1">
    <citation type="journal article" date="2014" name="Front. Microbiol.">
        <title>High frequency of phylogenetically diverse reductive dehalogenase-homologous genes in deep subseafloor sedimentary metagenomes.</title>
        <authorList>
            <person name="Kawai M."/>
            <person name="Futagami T."/>
            <person name="Toyoda A."/>
            <person name="Takaki Y."/>
            <person name="Nishi S."/>
            <person name="Hori S."/>
            <person name="Arai W."/>
            <person name="Tsubouchi T."/>
            <person name="Morono Y."/>
            <person name="Uchiyama I."/>
            <person name="Ito T."/>
            <person name="Fujiyama A."/>
            <person name="Inagaki F."/>
            <person name="Takami H."/>
        </authorList>
    </citation>
    <scope>NUCLEOTIDE SEQUENCE</scope>
    <source>
        <strain evidence="1">Expedition CK06-06</strain>
    </source>
</reference>
<protein>
    <submittedName>
        <fullName evidence="1">Uncharacterized protein</fullName>
    </submittedName>
</protein>